<sequence>MYSALPSFVLGFHGCDKSVADKLVAGETRLNPSQNDYDWLGHGIYFWENNPKRALEYATQLQKHPERSKESIKTPDVVGAIIDLGHCLNLLDAKSIQVVQEAYEAFEEAVCEAKRPLPKNIDADGSGDLLLRPLDCAVIQYLHGMREEKSEKPPFTTVRGMFTEGDPVYPGAGFHRKSHVQIAVRNPNCIKGYFRVLEQDKNWPIP</sequence>
<evidence type="ECO:0000313" key="1">
    <source>
        <dbReference type="EMBL" id="QHI70129.1"/>
    </source>
</evidence>
<accession>A0A6P1M5R3</accession>
<proteinExistence type="predicted"/>
<dbReference type="RefSeq" id="WP_160629308.1">
    <property type="nucleotide sequence ID" value="NZ_CP047593.1"/>
</dbReference>
<reference evidence="1 2" key="1">
    <citation type="submission" date="2020-01" db="EMBL/GenBank/DDBJ databases">
        <title>Ponticoccus aerotolerans gen. nov., sp. nov., an anaerobic bacterium and proposal of Ponticoccusceae fam. nov., Ponticoccusles ord. nov. and Ponticoccuse classis nov. in the phylum Kiritimatiellaeota.</title>
        <authorList>
            <person name="Zhou L.Y."/>
            <person name="Du Z.J."/>
        </authorList>
    </citation>
    <scope>NUCLEOTIDE SEQUENCE [LARGE SCALE GENOMIC DNA]</scope>
    <source>
        <strain evidence="1 2">S-5007</strain>
    </source>
</reference>
<organism evidence="1 2">
    <name type="scientific">Tichowtungia aerotolerans</name>
    <dbReference type="NCBI Taxonomy" id="2697043"/>
    <lineage>
        <taxon>Bacteria</taxon>
        <taxon>Pseudomonadati</taxon>
        <taxon>Kiritimatiellota</taxon>
        <taxon>Tichowtungiia</taxon>
        <taxon>Tichowtungiales</taxon>
        <taxon>Tichowtungiaceae</taxon>
        <taxon>Tichowtungia</taxon>
    </lineage>
</organism>
<name>A0A6P1M5R3_9BACT</name>
<dbReference type="AlphaFoldDB" id="A0A6P1M5R3"/>
<dbReference type="EMBL" id="CP047593">
    <property type="protein sequence ID" value="QHI70129.1"/>
    <property type="molecule type" value="Genomic_DNA"/>
</dbReference>
<dbReference type="Proteomes" id="UP000464954">
    <property type="component" value="Chromosome"/>
</dbReference>
<dbReference type="KEGG" id="taer:GT409_11970"/>
<dbReference type="SUPFAM" id="SSF56399">
    <property type="entry name" value="ADP-ribosylation"/>
    <property type="match status" value="1"/>
</dbReference>
<evidence type="ECO:0000313" key="2">
    <source>
        <dbReference type="Proteomes" id="UP000464954"/>
    </source>
</evidence>
<keyword evidence="2" id="KW-1185">Reference proteome</keyword>
<protein>
    <submittedName>
        <fullName evidence="1">Uncharacterized protein</fullName>
    </submittedName>
</protein>
<gene>
    <name evidence="1" type="ORF">GT409_11970</name>
</gene>